<name>A0A845UWM0_9GAMM</name>
<dbReference type="PANTHER" id="PTHR43133">
    <property type="entry name" value="RNA POLYMERASE ECF-TYPE SIGMA FACTO"/>
    <property type="match status" value="1"/>
</dbReference>
<organism evidence="6 7">
    <name type="scientific">Wenzhouxiangella limi</name>
    <dbReference type="NCBI Taxonomy" id="2707351"/>
    <lineage>
        <taxon>Bacteria</taxon>
        <taxon>Pseudomonadati</taxon>
        <taxon>Pseudomonadota</taxon>
        <taxon>Gammaproteobacteria</taxon>
        <taxon>Chromatiales</taxon>
        <taxon>Wenzhouxiangellaceae</taxon>
        <taxon>Wenzhouxiangella</taxon>
    </lineage>
</organism>
<keyword evidence="3" id="KW-0731">Sigma factor</keyword>
<dbReference type="InterPro" id="IPR011517">
    <property type="entry name" value="RNA_pol_sigma70_ECF-like"/>
</dbReference>
<dbReference type="RefSeq" id="WP_164210419.1">
    <property type="nucleotide sequence ID" value="NZ_JAAGSC010000034.1"/>
</dbReference>
<dbReference type="GO" id="GO:0006352">
    <property type="term" value="P:DNA-templated transcription initiation"/>
    <property type="evidence" value="ECO:0007669"/>
    <property type="project" value="InterPro"/>
</dbReference>
<dbReference type="AlphaFoldDB" id="A0A845UWM0"/>
<gene>
    <name evidence="6" type="ORF">G3I74_04615</name>
</gene>
<evidence type="ECO:0000313" key="7">
    <source>
        <dbReference type="Proteomes" id="UP000484885"/>
    </source>
</evidence>
<keyword evidence="4" id="KW-0804">Transcription</keyword>
<evidence type="ECO:0000313" key="6">
    <source>
        <dbReference type="EMBL" id="NDY95008.1"/>
    </source>
</evidence>
<comment type="similarity">
    <text evidence="1">Belongs to the sigma-70 factor family. ECF subfamily.</text>
</comment>
<keyword evidence="7" id="KW-1185">Reference proteome</keyword>
<dbReference type="InterPro" id="IPR039425">
    <property type="entry name" value="RNA_pol_sigma-70-like"/>
</dbReference>
<sequence length="192" mass="21799">MPKVTEITHYLLDWQANPGDAEIAARLGTLVYRHLHKLAQARLGDESRRPLTPTELVHETWLSIRPPSEALTDRKQFFRLASTVMRNLLVDQARERLAHKRGGDRVRVTLALVQSDHHYDDVRLLDLEAALAKLAEQYPRHAELVDLRCFGGLTMPEIAETLEVSLSTVKRDWNFARAWLGDAVNDGGARYG</sequence>
<feature type="domain" description="RNA polymerase sigma-70 ECF-like HTH" evidence="5">
    <location>
        <begin position="6"/>
        <end position="185"/>
    </location>
</feature>
<protein>
    <submittedName>
        <fullName evidence="6">Sigma-70 family RNA polymerase sigma factor</fullName>
    </submittedName>
</protein>
<dbReference type="PANTHER" id="PTHR43133:SF39">
    <property type="entry name" value="SIMILAR TO RNA POLYMERASE SIGMA-E FACTOR"/>
    <property type="match status" value="1"/>
</dbReference>
<evidence type="ECO:0000256" key="2">
    <source>
        <dbReference type="ARBA" id="ARBA00023015"/>
    </source>
</evidence>
<comment type="caution">
    <text evidence="6">The sequence shown here is derived from an EMBL/GenBank/DDBJ whole genome shotgun (WGS) entry which is preliminary data.</text>
</comment>
<evidence type="ECO:0000259" key="5">
    <source>
        <dbReference type="Pfam" id="PF07638"/>
    </source>
</evidence>
<dbReference type="Pfam" id="PF07638">
    <property type="entry name" value="Sigma70_ECF"/>
    <property type="match status" value="1"/>
</dbReference>
<evidence type="ECO:0000256" key="3">
    <source>
        <dbReference type="ARBA" id="ARBA00023082"/>
    </source>
</evidence>
<dbReference type="InterPro" id="IPR013325">
    <property type="entry name" value="RNA_pol_sigma_r2"/>
</dbReference>
<evidence type="ECO:0000256" key="1">
    <source>
        <dbReference type="ARBA" id="ARBA00010641"/>
    </source>
</evidence>
<dbReference type="EMBL" id="JAAGSC010000034">
    <property type="protein sequence ID" value="NDY95008.1"/>
    <property type="molecule type" value="Genomic_DNA"/>
</dbReference>
<evidence type="ECO:0000256" key="4">
    <source>
        <dbReference type="ARBA" id="ARBA00023163"/>
    </source>
</evidence>
<dbReference type="NCBIfam" id="TIGR02937">
    <property type="entry name" value="sigma70-ECF"/>
    <property type="match status" value="1"/>
</dbReference>
<dbReference type="Gene3D" id="1.10.10.10">
    <property type="entry name" value="Winged helix-like DNA-binding domain superfamily/Winged helix DNA-binding domain"/>
    <property type="match status" value="1"/>
</dbReference>
<keyword evidence="2" id="KW-0805">Transcription regulation</keyword>
<reference evidence="6 7" key="1">
    <citation type="submission" date="2020-02" db="EMBL/GenBank/DDBJ databases">
        <authorList>
            <person name="Zhang X.-Y."/>
        </authorList>
    </citation>
    <scope>NUCLEOTIDE SEQUENCE [LARGE SCALE GENOMIC DNA]</scope>
    <source>
        <strain evidence="6 7">C33</strain>
    </source>
</reference>
<dbReference type="InterPro" id="IPR036388">
    <property type="entry name" value="WH-like_DNA-bd_sf"/>
</dbReference>
<dbReference type="SUPFAM" id="SSF88946">
    <property type="entry name" value="Sigma2 domain of RNA polymerase sigma factors"/>
    <property type="match status" value="1"/>
</dbReference>
<dbReference type="InterPro" id="IPR013324">
    <property type="entry name" value="RNA_pol_sigma_r3/r4-like"/>
</dbReference>
<dbReference type="SUPFAM" id="SSF88659">
    <property type="entry name" value="Sigma3 and sigma4 domains of RNA polymerase sigma factors"/>
    <property type="match status" value="1"/>
</dbReference>
<dbReference type="GO" id="GO:0016987">
    <property type="term" value="F:sigma factor activity"/>
    <property type="evidence" value="ECO:0007669"/>
    <property type="project" value="UniProtKB-KW"/>
</dbReference>
<dbReference type="InterPro" id="IPR053812">
    <property type="entry name" value="HTH_Sigma70_ECF-like"/>
</dbReference>
<dbReference type="NCBIfam" id="TIGR02999">
    <property type="entry name" value="Sig-70_X6"/>
    <property type="match status" value="1"/>
</dbReference>
<accession>A0A845UWM0</accession>
<proteinExistence type="inferred from homology"/>
<dbReference type="InterPro" id="IPR014284">
    <property type="entry name" value="RNA_pol_sigma-70_dom"/>
</dbReference>
<dbReference type="Proteomes" id="UP000484885">
    <property type="component" value="Unassembled WGS sequence"/>
</dbReference>